<evidence type="ECO:0000256" key="1">
    <source>
        <dbReference type="ARBA" id="ARBA00004141"/>
    </source>
</evidence>
<dbReference type="GO" id="GO:0004252">
    <property type="term" value="F:serine-type endopeptidase activity"/>
    <property type="evidence" value="ECO:0007669"/>
    <property type="project" value="InterPro"/>
</dbReference>
<reference evidence="11" key="4">
    <citation type="journal article" date="2015" name="G3 (Bethesda)">
        <title>Genome sequences of three phytopathogenic species of the Magnaporthaceae family of fungi.</title>
        <authorList>
            <person name="Okagaki L.H."/>
            <person name="Nunes C.C."/>
            <person name="Sailsbery J."/>
            <person name="Clay B."/>
            <person name="Brown D."/>
            <person name="John T."/>
            <person name="Oh Y."/>
            <person name="Young N."/>
            <person name="Fitzgerald M."/>
            <person name="Haas B.J."/>
            <person name="Zeng Q."/>
            <person name="Young S."/>
            <person name="Adiconis X."/>
            <person name="Fan L."/>
            <person name="Levin J.Z."/>
            <person name="Mitchell T.K."/>
            <person name="Okubara P.A."/>
            <person name="Farman M.L."/>
            <person name="Kohn L.M."/>
            <person name="Birren B."/>
            <person name="Ma L.-J."/>
            <person name="Dean R.A."/>
        </authorList>
    </citation>
    <scope>NUCLEOTIDE SEQUENCE</scope>
    <source>
        <strain evidence="11">R3-111a-1</strain>
    </source>
</reference>
<evidence type="ECO:0000256" key="4">
    <source>
        <dbReference type="ARBA" id="ARBA00022801"/>
    </source>
</evidence>
<reference evidence="12" key="1">
    <citation type="submission" date="2010-07" db="EMBL/GenBank/DDBJ databases">
        <title>The genome sequence of Gaeumannomyces graminis var. tritici strain R3-111a-1.</title>
        <authorList>
            <consortium name="The Broad Institute Genome Sequencing Platform"/>
            <person name="Ma L.-J."/>
            <person name="Dead R."/>
            <person name="Young S."/>
            <person name="Zeng Q."/>
            <person name="Koehrsen M."/>
            <person name="Alvarado L."/>
            <person name="Berlin A."/>
            <person name="Chapman S.B."/>
            <person name="Chen Z."/>
            <person name="Freedman E."/>
            <person name="Gellesch M."/>
            <person name="Goldberg J."/>
            <person name="Griggs A."/>
            <person name="Gujja S."/>
            <person name="Heilman E.R."/>
            <person name="Heiman D."/>
            <person name="Hepburn T."/>
            <person name="Howarth C."/>
            <person name="Jen D."/>
            <person name="Larson L."/>
            <person name="Mehta T."/>
            <person name="Neiman D."/>
            <person name="Pearson M."/>
            <person name="Roberts A."/>
            <person name="Saif S."/>
            <person name="Shea T."/>
            <person name="Shenoy N."/>
            <person name="Sisk P."/>
            <person name="Stolte C."/>
            <person name="Sykes S."/>
            <person name="Walk T."/>
            <person name="White J."/>
            <person name="Yandava C."/>
            <person name="Haas B."/>
            <person name="Nusbaum C."/>
            <person name="Birren B."/>
        </authorList>
    </citation>
    <scope>NUCLEOTIDE SEQUENCE [LARGE SCALE GENOMIC DNA]</scope>
    <source>
        <strain evidence="12">R3-111a-1</strain>
    </source>
</reference>
<feature type="transmembrane region" description="Helical" evidence="8">
    <location>
        <begin position="93"/>
        <end position="113"/>
    </location>
</feature>
<dbReference type="SUPFAM" id="SSF144091">
    <property type="entry name" value="Rhomboid-like"/>
    <property type="match status" value="1"/>
</dbReference>
<dbReference type="OrthoDB" id="418595at2759"/>
<evidence type="ECO:0000256" key="8">
    <source>
        <dbReference type="SAM" id="Phobius"/>
    </source>
</evidence>
<keyword evidence="12" id="KW-1185">Reference proteome</keyword>
<evidence type="ECO:0000313" key="12">
    <source>
        <dbReference type="Proteomes" id="UP000006039"/>
    </source>
</evidence>
<dbReference type="GeneID" id="20346150"/>
<dbReference type="PANTHER" id="PTHR43731:SF14">
    <property type="entry name" value="PRESENILIN-ASSOCIATED RHOMBOID-LIKE PROTEIN, MITOCHONDRIAL"/>
    <property type="match status" value="1"/>
</dbReference>
<sequence length="323" mass="35219">MLIARLGAAAPRLALRHALPRFRPPGPACRPSSIPTHGAAPTPAAAAAARNSPGTAWRSMHQHRRQGGGGSGGQHYHPPPPPRPSPMVPTSRLVARAVVLGVAGANVAVYYWWWLARREGPHNSPWSTRWSRTTEKLDWMRENFVLSAENVLQGRWWTLLTSAFSHYDTVHLAVNMMVFHFSATMALELGFGAARLAFLSLGSALTASAASLLHDQTTAHQGPVSGALGASGMVEGIMAAVACTAPRRWVYLLLPPVPVPLGVMCFGFLGWDLYRLYRARTEGPTENWMGNFVGYAAHLGGAFFGVSYWFLRIRPAFKGVRFF</sequence>
<dbReference type="RefSeq" id="XP_009221762.1">
    <property type="nucleotide sequence ID" value="XM_009223498.1"/>
</dbReference>
<dbReference type="Gene3D" id="1.20.1540.10">
    <property type="entry name" value="Rhomboid-like"/>
    <property type="match status" value="1"/>
</dbReference>
<accession>J3NWN0</accession>
<feature type="compositionally biased region" description="Pro residues" evidence="7">
    <location>
        <begin position="77"/>
        <end position="87"/>
    </location>
</feature>
<dbReference type="Proteomes" id="UP000006039">
    <property type="component" value="Unassembled WGS sequence"/>
</dbReference>
<dbReference type="EMBL" id="GL385397">
    <property type="protein sequence ID" value="EJT75762.1"/>
    <property type="molecule type" value="Genomic_DNA"/>
</dbReference>
<feature type="compositionally biased region" description="Low complexity" evidence="7">
    <location>
        <begin position="39"/>
        <end position="49"/>
    </location>
</feature>
<dbReference type="GO" id="GO:0016020">
    <property type="term" value="C:membrane"/>
    <property type="evidence" value="ECO:0007669"/>
    <property type="project" value="UniProtKB-SubCell"/>
</dbReference>
<protein>
    <recommendedName>
        <fullName evidence="9">Peptidase S54 rhomboid domain-containing protein</fullName>
    </recommendedName>
</protein>
<dbReference type="PANTHER" id="PTHR43731">
    <property type="entry name" value="RHOMBOID PROTEASE"/>
    <property type="match status" value="1"/>
</dbReference>
<reference evidence="10" key="2">
    <citation type="submission" date="2010-07" db="EMBL/GenBank/DDBJ databases">
        <authorList>
            <consortium name="The Broad Institute Genome Sequencing Platform"/>
            <consortium name="Broad Institute Genome Sequencing Center for Infectious Disease"/>
            <person name="Ma L.-J."/>
            <person name="Dead R."/>
            <person name="Young S."/>
            <person name="Zeng Q."/>
            <person name="Koehrsen M."/>
            <person name="Alvarado L."/>
            <person name="Berlin A."/>
            <person name="Chapman S.B."/>
            <person name="Chen Z."/>
            <person name="Freedman E."/>
            <person name="Gellesch M."/>
            <person name="Goldberg J."/>
            <person name="Griggs A."/>
            <person name="Gujja S."/>
            <person name="Heilman E.R."/>
            <person name="Heiman D."/>
            <person name="Hepburn T."/>
            <person name="Howarth C."/>
            <person name="Jen D."/>
            <person name="Larson L."/>
            <person name="Mehta T."/>
            <person name="Neiman D."/>
            <person name="Pearson M."/>
            <person name="Roberts A."/>
            <person name="Saif S."/>
            <person name="Shea T."/>
            <person name="Shenoy N."/>
            <person name="Sisk P."/>
            <person name="Stolte C."/>
            <person name="Sykes S."/>
            <person name="Walk T."/>
            <person name="White J."/>
            <person name="Yandava C."/>
            <person name="Haas B."/>
            <person name="Nusbaum C."/>
            <person name="Birren B."/>
        </authorList>
    </citation>
    <scope>NUCLEOTIDE SEQUENCE</scope>
    <source>
        <strain evidence="10">R3-111a-1</strain>
    </source>
</reference>
<dbReference type="FunCoup" id="J3NWN0">
    <property type="interactions" value="608"/>
</dbReference>
<dbReference type="InterPro" id="IPR050925">
    <property type="entry name" value="Rhomboid_protease_S54"/>
</dbReference>
<dbReference type="EnsemblFungi" id="EJT75762">
    <property type="protein sequence ID" value="EJT75762"/>
    <property type="gene ID" value="GGTG_05692"/>
</dbReference>
<keyword evidence="4" id="KW-0378">Hydrolase</keyword>
<comment type="similarity">
    <text evidence="2">Belongs to the peptidase S54 family.</text>
</comment>
<reference evidence="11" key="5">
    <citation type="submission" date="2018-04" db="UniProtKB">
        <authorList>
            <consortium name="EnsemblFungi"/>
        </authorList>
    </citation>
    <scope>IDENTIFICATION</scope>
    <source>
        <strain evidence="11">R3-111a-1</strain>
    </source>
</reference>
<evidence type="ECO:0000256" key="6">
    <source>
        <dbReference type="ARBA" id="ARBA00023136"/>
    </source>
</evidence>
<evidence type="ECO:0000256" key="3">
    <source>
        <dbReference type="ARBA" id="ARBA00022692"/>
    </source>
</evidence>
<reference evidence="10" key="3">
    <citation type="submission" date="2010-09" db="EMBL/GenBank/DDBJ databases">
        <title>Annotation of Gaeumannomyces graminis var. tritici R3-111a-1.</title>
        <authorList>
            <consortium name="The Broad Institute Genome Sequencing Platform"/>
            <person name="Ma L.-J."/>
            <person name="Dead R."/>
            <person name="Young S.K."/>
            <person name="Zeng Q."/>
            <person name="Gargeya S."/>
            <person name="Fitzgerald M."/>
            <person name="Haas B."/>
            <person name="Abouelleil A."/>
            <person name="Alvarado L."/>
            <person name="Arachchi H.M."/>
            <person name="Berlin A."/>
            <person name="Brown A."/>
            <person name="Chapman S.B."/>
            <person name="Chen Z."/>
            <person name="Dunbar C."/>
            <person name="Freedman E."/>
            <person name="Gearin G."/>
            <person name="Gellesch M."/>
            <person name="Goldberg J."/>
            <person name="Griggs A."/>
            <person name="Gujja S."/>
            <person name="Heiman D."/>
            <person name="Howarth C."/>
            <person name="Larson L."/>
            <person name="Lui A."/>
            <person name="MacDonald P.J.P."/>
            <person name="Mehta T."/>
            <person name="Montmayeur A."/>
            <person name="Murphy C."/>
            <person name="Neiman D."/>
            <person name="Pearson M."/>
            <person name="Priest M."/>
            <person name="Roberts A."/>
            <person name="Saif S."/>
            <person name="Shea T."/>
            <person name="Shenoy N."/>
            <person name="Sisk P."/>
            <person name="Stolte C."/>
            <person name="Sykes S."/>
            <person name="Yandava C."/>
            <person name="Wortman J."/>
            <person name="Nusbaum C."/>
            <person name="Birren B."/>
        </authorList>
    </citation>
    <scope>NUCLEOTIDE SEQUENCE</scope>
    <source>
        <strain evidence="10">R3-111a-1</strain>
    </source>
</reference>
<evidence type="ECO:0000256" key="2">
    <source>
        <dbReference type="ARBA" id="ARBA00009045"/>
    </source>
</evidence>
<dbReference type="AlphaFoldDB" id="J3NWN0"/>
<organism evidence="10">
    <name type="scientific">Gaeumannomyces tritici (strain R3-111a-1)</name>
    <name type="common">Wheat and barley take-all root rot fungus</name>
    <name type="synonym">Gaeumannomyces graminis var. tritici</name>
    <dbReference type="NCBI Taxonomy" id="644352"/>
    <lineage>
        <taxon>Eukaryota</taxon>
        <taxon>Fungi</taxon>
        <taxon>Dikarya</taxon>
        <taxon>Ascomycota</taxon>
        <taxon>Pezizomycotina</taxon>
        <taxon>Sordariomycetes</taxon>
        <taxon>Sordariomycetidae</taxon>
        <taxon>Magnaporthales</taxon>
        <taxon>Magnaporthaceae</taxon>
        <taxon>Gaeumannomyces</taxon>
    </lineage>
</organism>
<evidence type="ECO:0000313" key="10">
    <source>
        <dbReference type="EMBL" id="EJT75762.1"/>
    </source>
</evidence>
<proteinExistence type="inferred from homology"/>
<dbReference type="GO" id="GO:0006465">
    <property type="term" value="P:signal peptide processing"/>
    <property type="evidence" value="ECO:0007669"/>
    <property type="project" value="TreeGrafter"/>
</dbReference>
<dbReference type="HOGENOM" id="CLU_860646_0_0_1"/>
<feature type="transmembrane region" description="Helical" evidence="8">
    <location>
        <begin position="170"/>
        <end position="189"/>
    </location>
</feature>
<dbReference type="Pfam" id="PF01694">
    <property type="entry name" value="Rhomboid"/>
    <property type="match status" value="1"/>
</dbReference>
<feature type="transmembrane region" description="Helical" evidence="8">
    <location>
        <begin position="250"/>
        <end position="271"/>
    </location>
</feature>
<dbReference type="InterPro" id="IPR022764">
    <property type="entry name" value="Peptidase_S54_rhomboid_dom"/>
</dbReference>
<feature type="domain" description="Peptidase S54 rhomboid" evidence="9">
    <location>
        <begin position="154"/>
        <end position="313"/>
    </location>
</feature>
<dbReference type="STRING" id="644352.J3NWN0"/>
<feature type="region of interest" description="Disordered" evidence="7">
    <location>
        <begin position="20"/>
        <end position="88"/>
    </location>
</feature>
<feature type="transmembrane region" description="Helical" evidence="8">
    <location>
        <begin position="291"/>
        <end position="311"/>
    </location>
</feature>
<dbReference type="VEuPathDB" id="FungiDB:GGTG_05692"/>
<dbReference type="InterPro" id="IPR035952">
    <property type="entry name" value="Rhomboid-like_sf"/>
</dbReference>
<gene>
    <name evidence="11" type="primary">20346150</name>
    <name evidence="10" type="ORF">GGTG_05692</name>
</gene>
<evidence type="ECO:0000313" key="11">
    <source>
        <dbReference type="EnsemblFungi" id="EJT75762"/>
    </source>
</evidence>
<dbReference type="eggNOG" id="ENOG502SBH2">
    <property type="taxonomic scope" value="Eukaryota"/>
</dbReference>
<keyword evidence="6 8" id="KW-0472">Membrane</keyword>
<comment type="subcellular location">
    <subcellularLocation>
        <location evidence="1">Membrane</location>
        <topology evidence="1">Multi-pass membrane protein</topology>
    </subcellularLocation>
</comment>
<keyword evidence="3 8" id="KW-0812">Transmembrane</keyword>
<name>J3NWN0_GAET3</name>
<evidence type="ECO:0000256" key="7">
    <source>
        <dbReference type="SAM" id="MobiDB-lite"/>
    </source>
</evidence>
<evidence type="ECO:0000256" key="5">
    <source>
        <dbReference type="ARBA" id="ARBA00022989"/>
    </source>
</evidence>
<keyword evidence="5 8" id="KW-1133">Transmembrane helix</keyword>
<evidence type="ECO:0000259" key="9">
    <source>
        <dbReference type="Pfam" id="PF01694"/>
    </source>
</evidence>